<keyword evidence="2" id="KW-1185">Reference proteome</keyword>
<dbReference type="PANTHER" id="PTHR35399:SF2">
    <property type="entry name" value="DUF839 DOMAIN-CONTAINING PROTEIN"/>
    <property type="match status" value="1"/>
</dbReference>
<dbReference type="EMBL" id="CP017675">
    <property type="protein sequence ID" value="APB32809.1"/>
    <property type="molecule type" value="Genomic_DNA"/>
</dbReference>
<gene>
    <name evidence="1" type="ORF">GlitD10_0497</name>
</gene>
<evidence type="ECO:0000313" key="2">
    <source>
        <dbReference type="Proteomes" id="UP000180235"/>
    </source>
</evidence>
<dbReference type="RefSeq" id="WP_071453494.1">
    <property type="nucleotide sequence ID" value="NZ_CP017675.1"/>
</dbReference>
<dbReference type="STRING" id="1188229.GlitD10_0497"/>
<dbReference type="PANTHER" id="PTHR35399">
    <property type="entry name" value="SLR8030 PROTEIN"/>
    <property type="match status" value="1"/>
</dbReference>
<evidence type="ECO:0000313" key="1">
    <source>
        <dbReference type="EMBL" id="APB32809.1"/>
    </source>
</evidence>
<protein>
    <submittedName>
        <fullName evidence="1">Phosphatase</fullName>
    </submittedName>
</protein>
<dbReference type="KEGG" id="glt:GlitD10_0497"/>
<name>A0A1J0AA82_9CYAN</name>
<organism evidence="1 2">
    <name type="scientific">Gloeomargarita lithophora Alchichica-D10</name>
    <dbReference type="NCBI Taxonomy" id="1188229"/>
    <lineage>
        <taxon>Bacteria</taxon>
        <taxon>Bacillati</taxon>
        <taxon>Cyanobacteriota</taxon>
        <taxon>Cyanophyceae</taxon>
        <taxon>Gloeomargaritales</taxon>
        <taxon>Gloeomargaritaceae</taxon>
        <taxon>Gloeomargarita</taxon>
    </lineage>
</organism>
<reference evidence="1 2" key="1">
    <citation type="submission" date="2016-10" db="EMBL/GenBank/DDBJ databases">
        <title>Description of Gloeomargarita lithophora gen. nov., sp. nov., a thylakoid-bearing basal-branching cyanobacterium with intracellular carbonates, and proposal for Gloeomargaritales ord. nov.</title>
        <authorList>
            <person name="Moreira D."/>
            <person name="Tavera R."/>
            <person name="Benzerara K."/>
            <person name="Skouri-Panet F."/>
            <person name="Couradeau E."/>
            <person name="Gerard E."/>
            <person name="Loussert C."/>
            <person name="Novelo E."/>
            <person name="Zivanovic Y."/>
            <person name="Lopez-Garcia P."/>
        </authorList>
    </citation>
    <scope>NUCLEOTIDE SEQUENCE [LARGE SCALE GENOMIC DNA]</scope>
    <source>
        <strain evidence="1 2">D10</strain>
    </source>
</reference>
<proteinExistence type="predicted"/>
<dbReference type="OrthoDB" id="9801383at2"/>
<dbReference type="Pfam" id="PF05787">
    <property type="entry name" value="PhoX"/>
    <property type="match status" value="1"/>
</dbReference>
<accession>A0A1J0AA82</accession>
<sequence>MRITRREALLFLASGWGAVAWGTGATQAAKPTNLKFSPLRGVMPLPTDGLTAEQQKNAYRQVEIRDELVLPEGYTYEVIASWGDSLGNSRLGYNNDYLSFIASGANQGYLTINFEYISARTWMQTYGAVLGTDLPFMAVQKALETGPVDAYGMAGDNPLKAQIEQIVVAALEDLGIGVMTIRQEGNRWVKSPGAADRRISGISGWRDGNYLGATGPGTLIFRKTQGQGYMDNLGTKIIGTFGNCAGGTTPWGTVLSAEENFQYLVAEPVYGDGTSFAPGTRPFTIADGELAGHGSALGLAGNKYGWIVEVDPANPQDKGTKHTWLGRFRHEAVGIRVVAGKPLAFYSGCDRRGGHLYKFVSREAVRDPQDKANSRLLAQGLLYAAKFNPDGTGRWLALTPDSPVNPDLPEVHAGGMITLPKRPAGGFAPVTKTSEVEQYKQQYKTLGDLYTGSREEQQGAILIDAHYAANAAGATCTARPEDTKIAPDGTLYIAFTSGSPSSQDGGPDERIFVGPYNQKSYEPGWIMALQEQNSEPTAMAFTWKMVATGGEANLDGGGFANPDNLMVDPAGDLWMVTDMSTSRLNNPAAMPGTGRFGNNSMWFIPTRGAQAGQAFLFALGPMECELTGPYLSDDRKTLFLAVQHPGEAGSIRKDGAKRTLEVRMVNKDGDRFMQERVVPQGSNWPAGAPNAPPKPAVVAIRRLDGQPIA</sequence>
<dbReference type="Proteomes" id="UP000180235">
    <property type="component" value="Chromosome"/>
</dbReference>
<dbReference type="AlphaFoldDB" id="A0A1J0AA82"/>
<dbReference type="InterPro" id="IPR008557">
    <property type="entry name" value="PhoX"/>
</dbReference>